<dbReference type="PRINTS" id="PR00834">
    <property type="entry name" value="PROTEASES2C"/>
</dbReference>
<dbReference type="EMBL" id="VLLC01000008">
    <property type="protein sequence ID" value="TWI73263.1"/>
    <property type="molecule type" value="Genomic_DNA"/>
</dbReference>
<dbReference type="PANTHER" id="PTHR22939">
    <property type="entry name" value="SERINE PROTEASE FAMILY S1C HTRA-RELATED"/>
    <property type="match status" value="1"/>
</dbReference>
<proteinExistence type="inferred from homology"/>
<evidence type="ECO:0000256" key="7">
    <source>
        <dbReference type="ARBA" id="ARBA00022729"/>
    </source>
</evidence>
<organism evidence="18 19">
    <name type="scientific">Desulfobotulus alkaliphilus</name>
    <dbReference type="NCBI Taxonomy" id="622671"/>
    <lineage>
        <taxon>Bacteria</taxon>
        <taxon>Pseudomonadati</taxon>
        <taxon>Thermodesulfobacteriota</taxon>
        <taxon>Desulfobacteria</taxon>
        <taxon>Desulfobacterales</taxon>
        <taxon>Desulfobacteraceae</taxon>
        <taxon>Desulfobotulus</taxon>
    </lineage>
</organism>
<dbReference type="Pfam" id="PF00595">
    <property type="entry name" value="PDZ"/>
    <property type="match status" value="1"/>
</dbReference>
<evidence type="ECO:0000256" key="4">
    <source>
        <dbReference type="ARBA" id="ARBA00013035"/>
    </source>
</evidence>
<keyword evidence="12" id="KW-0346">Stress response</keyword>
<feature type="active site" description="Charge relay system" evidence="14">
    <location>
        <position position="155"/>
    </location>
</feature>
<name>A0A562RWF9_9BACT</name>
<dbReference type="GO" id="GO:0042597">
    <property type="term" value="C:periplasmic space"/>
    <property type="evidence" value="ECO:0007669"/>
    <property type="project" value="UniProtKB-SubCell"/>
</dbReference>
<evidence type="ECO:0000256" key="12">
    <source>
        <dbReference type="ARBA" id="ARBA00023016"/>
    </source>
</evidence>
<keyword evidence="7" id="KW-0732">Signal</keyword>
<evidence type="ECO:0000256" key="6">
    <source>
        <dbReference type="ARBA" id="ARBA00022670"/>
    </source>
</evidence>
<evidence type="ECO:0000313" key="19">
    <source>
        <dbReference type="Proteomes" id="UP000318307"/>
    </source>
</evidence>
<dbReference type="InterPro" id="IPR003029">
    <property type="entry name" value="S1_domain"/>
</dbReference>
<evidence type="ECO:0000256" key="8">
    <source>
        <dbReference type="ARBA" id="ARBA00022737"/>
    </source>
</evidence>
<dbReference type="RefSeq" id="WP_144683804.1">
    <property type="nucleotide sequence ID" value="NZ_VLLC01000008.1"/>
</dbReference>
<evidence type="ECO:0000313" key="18">
    <source>
        <dbReference type="EMBL" id="TWI73263.1"/>
    </source>
</evidence>
<dbReference type="InterPro" id="IPR001940">
    <property type="entry name" value="Peptidase_S1C"/>
</dbReference>
<reference evidence="18 19" key="1">
    <citation type="submission" date="2019-07" db="EMBL/GenBank/DDBJ databases">
        <title>Genome sequencing of 100 strains of the haloalkaliphilic chemolithoautotrophic sulfur-oxidizing bacterium Thioalkalivibrio.</title>
        <authorList>
            <person name="Muyzer G."/>
        </authorList>
    </citation>
    <scope>NUCLEOTIDE SEQUENCE [LARGE SCALE GENOMIC DNA]</scope>
    <source>
        <strain evidence="18 19">ASO4-4</strain>
    </source>
</reference>
<feature type="domain" description="PDZ" evidence="16">
    <location>
        <begin position="376"/>
        <end position="474"/>
    </location>
</feature>
<feature type="binding site" evidence="15">
    <location>
        <position position="125"/>
    </location>
    <ligand>
        <name>substrate</name>
    </ligand>
</feature>
<dbReference type="InterPro" id="IPR011782">
    <property type="entry name" value="Pept_S1C_Do"/>
</dbReference>
<feature type="domain" description="S1 motif" evidence="17">
    <location>
        <begin position="274"/>
        <end position="373"/>
    </location>
</feature>
<dbReference type="PANTHER" id="PTHR22939:SF129">
    <property type="entry name" value="SERINE PROTEASE HTRA2, MITOCHONDRIAL"/>
    <property type="match status" value="1"/>
</dbReference>
<keyword evidence="6 18" id="KW-0645">Protease</keyword>
<comment type="subcellular location">
    <subcellularLocation>
        <location evidence="2">Periplasm</location>
    </subcellularLocation>
</comment>
<dbReference type="PROSITE" id="PS50126">
    <property type="entry name" value="S1"/>
    <property type="match status" value="1"/>
</dbReference>
<evidence type="ECO:0000259" key="17">
    <source>
        <dbReference type="PROSITE" id="PS50126"/>
    </source>
</evidence>
<sequence>MLAGEKRIAGSPSGPLAVFFLAGFFALFFSVFAMHSHALLRPDSFTILAEKAGGAVVNIRTEKTAQSQDRVFRHFFESPFGENDPFEEFFRRFQGDNNHQREFRRQSLGSGFLISEDGYIVTNNHVIEGADKIRVRLKDGEEYDARIVGRDPKTDLALIRIEADRKFPYISMGDSGALRVGEWVMAIGSPFGLEQTVTAGIVSAKGRVLGSGPYDDFIQTDASINPGNSGGPLLNLDGEVVGINTAIAASGQGIGFAIPVNLAKGIIAQLKASGSVTRGWMGVEIQPLDPTMASYHGMKEAKGVFVVRAIEGDPAHRAGIRGGDIITHINGQQVEDTKDLILKVAAARVGETIEVTVVRSGKEKKLGVTVARRDDAGELKKESAPEPAVTEDALGLSLRVLDENMAERMGVDRDAGLLVAGVAEGSAADRAGLRRGDLIMEINHKKMDSLKSYEAVLKRLKKKERLQFLIQRRGQFLVISMDREG</sequence>
<protein>
    <recommendedName>
        <fullName evidence="5">Probable periplasmic serine endoprotease DegP-like</fullName>
        <ecNumber evidence="4">3.4.21.107</ecNumber>
    </recommendedName>
    <alternativeName>
        <fullName evidence="13">Protease Do</fullName>
    </alternativeName>
</protein>
<dbReference type="SMART" id="SM00228">
    <property type="entry name" value="PDZ"/>
    <property type="match status" value="2"/>
</dbReference>
<dbReference type="GO" id="GO:0006508">
    <property type="term" value="P:proteolysis"/>
    <property type="evidence" value="ECO:0007669"/>
    <property type="project" value="UniProtKB-KW"/>
</dbReference>
<dbReference type="PROSITE" id="PS50106">
    <property type="entry name" value="PDZ"/>
    <property type="match status" value="2"/>
</dbReference>
<feature type="domain" description="PDZ" evidence="16">
    <location>
        <begin position="266"/>
        <end position="361"/>
    </location>
</feature>
<feature type="active site" description="Charge relay system" evidence="14">
    <location>
        <position position="229"/>
    </location>
</feature>
<feature type="active site" description="Charge relay system" evidence="14">
    <location>
        <position position="125"/>
    </location>
</feature>
<evidence type="ECO:0000256" key="1">
    <source>
        <dbReference type="ARBA" id="ARBA00001772"/>
    </source>
</evidence>
<evidence type="ECO:0000256" key="3">
    <source>
        <dbReference type="ARBA" id="ARBA00010541"/>
    </source>
</evidence>
<evidence type="ECO:0000256" key="15">
    <source>
        <dbReference type="PIRSR" id="PIRSR611782-2"/>
    </source>
</evidence>
<dbReference type="InterPro" id="IPR001478">
    <property type="entry name" value="PDZ"/>
</dbReference>
<dbReference type="Proteomes" id="UP000318307">
    <property type="component" value="Unassembled WGS sequence"/>
</dbReference>
<dbReference type="Gene3D" id="2.30.42.10">
    <property type="match status" value="2"/>
</dbReference>
<dbReference type="Pfam" id="PF13180">
    <property type="entry name" value="PDZ_2"/>
    <property type="match status" value="1"/>
</dbReference>
<dbReference type="SUPFAM" id="SSF50494">
    <property type="entry name" value="Trypsin-like serine proteases"/>
    <property type="match status" value="1"/>
</dbReference>
<dbReference type="NCBIfam" id="TIGR02037">
    <property type="entry name" value="degP_htrA_DO"/>
    <property type="match status" value="1"/>
</dbReference>
<comment type="catalytic activity">
    <reaction evidence="1">
        <text>Acts on substrates that are at least partially unfolded. The cleavage site P1 residue is normally between a pair of hydrophobic residues, such as Val-|-Val.</text>
        <dbReference type="EC" id="3.4.21.107"/>
    </reaction>
</comment>
<keyword evidence="9" id="KW-0574">Periplasm</keyword>
<comment type="similarity">
    <text evidence="3">Belongs to the peptidase S1C family.</text>
</comment>
<dbReference type="Pfam" id="PF13365">
    <property type="entry name" value="Trypsin_2"/>
    <property type="match status" value="1"/>
</dbReference>
<accession>A0A562RWF9</accession>
<evidence type="ECO:0000256" key="11">
    <source>
        <dbReference type="ARBA" id="ARBA00022825"/>
    </source>
</evidence>
<feature type="binding site" evidence="15">
    <location>
        <begin position="245"/>
        <end position="249"/>
    </location>
    <ligand>
        <name>substrate</name>
    </ligand>
</feature>
<dbReference type="SUPFAM" id="SSF50156">
    <property type="entry name" value="PDZ domain-like"/>
    <property type="match status" value="2"/>
</dbReference>
<dbReference type="GO" id="GO:0004252">
    <property type="term" value="F:serine-type endopeptidase activity"/>
    <property type="evidence" value="ECO:0007669"/>
    <property type="project" value="InterPro"/>
</dbReference>
<evidence type="ECO:0000256" key="14">
    <source>
        <dbReference type="PIRSR" id="PIRSR611782-1"/>
    </source>
</evidence>
<evidence type="ECO:0000256" key="9">
    <source>
        <dbReference type="ARBA" id="ARBA00022764"/>
    </source>
</evidence>
<dbReference type="InterPro" id="IPR009003">
    <property type="entry name" value="Peptidase_S1_PA"/>
</dbReference>
<keyword evidence="10" id="KW-0378">Hydrolase</keyword>
<dbReference type="InterPro" id="IPR036034">
    <property type="entry name" value="PDZ_sf"/>
</dbReference>
<evidence type="ECO:0000256" key="5">
    <source>
        <dbReference type="ARBA" id="ARBA00013958"/>
    </source>
</evidence>
<feature type="binding site" evidence="15">
    <location>
        <position position="62"/>
    </location>
    <ligand>
        <name>substrate</name>
    </ligand>
</feature>
<dbReference type="Gene3D" id="2.40.10.120">
    <property type="match status" value="1"/>
</dbReference>
<keyword evidence="19" id="KW-1185">Reference proteome</keyword>
<dbReference type="FunFam" id="2.40.10.120:FF:000007">
    <property type="entry name" value="Periplasmic serine endoprotease DegP-like"/>
    <property type="match status" value="1"/>
</dbReference>
<evidence type="ECO:0000256" key="13">
    <source>
        <dbReference type="ARBA" id="ARBA00032850"/>
    </source>
</evidence>
<keyword evidence="11" id="KW-0720">Serine protease</keyword>
<comment type="caution">
    <text evidence="18">The sequence shown here is derived from an EMBL/GenBank/DDBJ whole genome shotgun (WGS) entry which is preliminary data.</text>
</comment>
<dbReference type="AlphaFoldDB" id="A0A562RWF9"/>
<dbReference type="GO" id="GO:0003676">
    <property type="term" value="F:nucleic acid binding"/>
    <property type="evidence" value="ECO:0007669"/>
    <property type="project" value="InterPro"/>
</dbReference>
<keyword evidence="8" id="KW-0677">Repeat</keyword>
<feature type="binding site" evidence="15">
    <location>
        <position position="155"/>
    </location>
    <ligand>
        <name>substrate</name>
    </ligand>
</feature>
<evidence type="ECO:0000259" key="16">
    <source>
        <dbReference type="PROSITE" id="PS50106"/>
    </source>
</evidence>
<dbReference type="OrthoDB" id="9758917at2"/>
<evidence type="ECO:0000256" key="2">
    <source>
        <dbReference type="ARBA" id="ARBA00004418"/>
    </source>
</evidence>
<dbReference type="EC" id="3.4.21.107" evidence="4"/>
<gene>
    <name evidence="18" type="ORF">LZ24_01352</name>
</gene>
<feature type="binding site" evidence="15">
    <location>
        <begin position="227"/>
        <end position="229"/>
    </location>
    <ligand>
        <name>substrate</name>
    </ligand>
</feature>
<evidence type="ECO:0000256" key="10">
    <source>
        <dbReference type="ARBA" id="ARBA00022801"/>
    </source>
</evidence>